<accession>A0ABT4ZLK3</accession>
<dbReference type="RefSeq" id="WP_272109293.1">
    <property type="nucleotide sequence ID" value="NZ_JAQMTI010000015.1"/>
</dbReference>
<reference evidence="1 2" key="1">
    <citation type="submission" date="2023-01" db="EMBL/GenBank/DDBJ databases">
        <title>Genomes from the Australian National Cyanobacteria Reference Collection.</title>
        <authorList>
            <person name="Willis A."/>
            <person name="Lee E.M.F."/>
        </authorList>
    </citation>
    <scope>NUCLEOTIDE SEQUENCE [LARGE SCALE GENOMIC DNA]</scope>
    <source>
        <strain evidence="1 2">CS-549</strain>
    </source>
</reference>
<evidence type="ECO:0000313" key="2">
    <source>
        <dbReference type="Proteomes" id="UP001211711"/>
    </source>
</evidence>
<organism evidence="1 2">
    <name type="scientific">Sphaerospermopsis kisseleviana CS-549</name>
    <dbReference type="NCBI Taxonomy" id="3021783"/>
    <lineage>
        <taxon>Bacteria</taxon>
        <taxon>Bacillati</taxon>
        <taxon>Cyanobacteriota</taxon>
        <taxon>Cyanophyceae</taxon>
        <taxon>Nostocales</taxon>
        <taxon>Aphanizomenonaceae</taxon>
        <taxon>Sphaerospermopsis</taxon>
        <taxon>Sphaerospermopsis kisseleviana</taxon>
    </lineage>
</organism>
<dbReference type="EMBL" id="JAQMTI010000015">
    <property type="protein sequence ID" value="MDB9439920.1"/>
    <property type="molecule type" value="Genomic_DNA"/>
</dbReference>
<dbReference type="Proteomes" id="UP001211711">
    <property type="component" value="Unassembled WGS sequence"/>
</dbReference>
<name>A0ABT4ZLK3_9CYAN</name>
<proteinExistence type="predicted"/>
<comment type="caution">
    <text evidence="1">The sequence shown here is derived from an EMBL/GenBank/DDBJ whole genome shotgun (WGS) entry which is preliminary data.</text>
</comment>
<evidence type="ECO:0000313" key="1">
    <source>
        <dbReference type="EMBL" id="MDB9439920.1"/>
    </source>
</evidence>
<keyword evidence="2" id="KW-1185">Reference proteome</keyword>
<protein>
    <submittedName>
        <fullName evidence="1">Uncharacterized protein</fullName>
    </submittedName>
</protein>
<gene>
    <name evidence="1" type="ORF">PN497_00775</name>
</gene>
<sequence length="61" mass="6671">MKVKIAKTFPPPSKTQPQGFSAHFLIKFITQSPVPSPQSPVPSPQSPVTYCCPSFPELTQN</sequence>